<sequence>MSRTTTRAAALTGLTATTVATGLLLAPAAFAAPSAPVVAPSAVAAGEDFTVSGEGCLPESDPLNPTAVELFIEDGTESGYWDYVEPAADGSWSATLSFLEGTTPKDYVIETACLDYLNEAPRFVYPNTSVTLKGAPASTPPTPTETPTTEAPKSTPAGEIRGTQANTKGVASPDGGSATGDSAAPGRKVVKVLTGFKPGEVVTVTLHSTPQTMGTFTADRNGTVTVSFTVPAGTPTGDHTLVYEGSMGTYFQESFSVTAAAATSNASSSSLAYTGADVALPLGLGVGALALGGGLVFAARRRSAEGSQA</sequence>
<dbReference type="InterPro" id="IPR006311">
    <property type="entry name" value="TAT_signal"/>
</dbReference>
<keyword evidence="5" id="KW-1185">Reference proteome</keyword>
<dbReference type="AlphaFoldDB" id="A0A1H3F7I0"/>
<keyword evidence="3" id="KW-0732">Signal</keyword>
<feature type="chain" id="PRO_5011433400" description="LPXTG-motif cell wall anchor domain-containing protein" evidence="3">
    <location>
        <begin position="32"/>
        <end position="309"/>
    </location>
</feature>
<evidence type="ECO:0000313" key="5">
    <source>
        <dbReference type="Proteomes" id="UP000198921"/>
    </source>
</evidence>
<feature type="transmembrane region" description="Helical" evidence="2">
    <location>
        <begin position="278"/>
        <end position="299"/>
    </location>
</feature>
<feature type="signal peptide" evidence="3">
    <location>
        <begin position="1"/>
        <end position="31"/>
    </location>
</feature>
<proteinExistence type="predicted"/>
<dbReference type="RefSeq" id="WP_091153077.1">
    <property type="nucleotide sequence ID" value="NZ_FNOT01000003.1"/>
</dbReference>
<gene>
    <name evidence="4" type="ORF">SAMN05660209_01536</name>
</gene>
<name>A0A1H3F7I0_9ACTN</name>
<dbReference type="STRING" id="1137993.SAMN05660209_01536"/>
<evidence type="ECO:0000256" key="2">
    <source>
        <dbReference type="SAM" id="Phobius"/>
    </source>
</evidence>
<keyword evidence="2" id="KW-0812">Transmembrane</keyword>
<dbReference type="EMBL" id="FNOT01000003">
    <property type="protein sequence ID" value="SDX86890.1"/>
    <property type="molecule type" value="Genomic_DNA"/>
</dbReference>
<evidence type="ECO:0008006" key="6">
    <source>
        <dbReference type="Google" id="ProtNLM"/>
    </source>
</evidence>
<evidence type="ECO:0000313" key="4">
    <source>
        <dbReference type="EMBL" id="SDX86890.1"/>
    </source>
</evidence>
<reference evidence="5" key="1">
    <citation type="submission" date="2016-10" db="EMBL/GenBank/DDBJ databases">
        <authorList>
            <person name="Varghese N."/>
            <person name="Submissions S."/>
        </authorList>
    </citation>
    <scope>NUCLEOTIDE SEQUENCE [LARGE SCALE GENOMIC DNA]</scope>
    <source>
        <strain evidence="5">DSM 45422</strain>
    </source>
</reference>
<evidence type="ECO:0000256" key="3">
    <source>
        <dbReference type="SAM" id="SignalP"/>
    </source>
</evidence>
<evidence type="ECO:0000256" key="1">
    <source>
        <dbReference type="SAM" id="MobiDB-lite"/>
    </source>
</evidence>
<dbReference type="OrthoDB" id="5180094at2"/>
<accession>A0A1H3F7I0</accession>
<dbReference type="PROSITE" id="PS51318">
    <property type="entry name" value="TAT"/>
    <property type="match status" value="1"/>
</dbReference>
<organism evidence="4 5">
    <name type="scientific">Geodermatophilus africanus</name>
    <dbReference type="NCBI Taxonomy" id="1137993"/>
    <lineage>
        <taxon>Bacteria</taxon>
        <taxon>Bacillati</taxon>
        <taxon>Actinomycetota</taxon>
        <taxon>Actinomycetes</taxon>
        <taxon>Geodermatophilales</taxon>
        <taxon>Geodermatophilaceae</taxon>
        <taxon>Geodermatophilus</taxon>
    </lineage>
</organism>
<feature type="compositionally biased region" description="Low complexity" evidence="1">
    <location>
        <begin position="145"/>
        <end position="157"/>
    </location>
</feature>
<feature type="region of interest" description="Disordered" evidence="1">
    <location>
        <begin position="131"/>
        <end position="184"/>
    </location>
</feature>
<dbReference type="Proteomes" id="UP000198921">
    <property type="component" value="Unassembled WGS sequence"/>
</dbReference>
<protein>
    <recommendedName>
        <fullName evidence="6">LPXTG-motif cell wall anchor domain-containing protein</fullName>
    </recommendedName>
</protein>
<keyword evidence="2" id="KW-1133">Transmembrane helix</keyword>
<keyword evidence="2" id="KW-0472">Membrane</keyword>